<dbReference type="InterPro" id="IPR000857">
    <property type="entry name" value="MyTH4_dom"/>
</dbReference>
<dbReference type="SMART" id="SM00242">
    <property type="entry name" value="MYSc"/>
    <property type="match status" value="1"/>
</dbReference>
<dbReference type="Pfam" id="PF00063">
    <property type="entry name" value="Myosin_head"/>
    <property type="match status" value="1"/>
</dbReference>
<keyword evidence="2 7" id="KW-0067">ATP-binding</keyword>
<dbReference type="Gene3D" id="1.20.120.720">
    <property type="entry name" value="Myosin VI head, motor domain, U50 subdomain"/>
    <property type="match status" value="1"/>
</dbReference>
<keyword evidence="4 7" id="KW-0505">Motor protein</keyword>
<comment type="function">
    <text evidence="6">Myosin is a protein that binds to F-actin and has ATPase activity that is activated by F-actin.</text>
</comment>
<dbReference type="PANTHER" id="PTHR13140">
    <property type="entry name" value="MYOSIN"/>
    <property type="match status" value="1"/>
</dbReference>
<dbReference type="InterPro" id="IPR027417">
    <property type="entry name" value="P-loop_NTPase"/>
</dbReference>
<keyword evidence="5 7" id="KW-0009">Actin-binding</keyword>
<evidence type="ECO:0000256" key="3">
    <source>
        <dbReference type="ARBA" id="ARBA00023123"/>
    </source>
</evidence>
<feature type="compositionally biased region" description="Gly residues" evidence="8">
    <location>
        <begin position="602"/>
        <end position="619"/>
    </location>
</feature>
<evidence type="ECO:0000256" key="4">
    <source>
        <dbReference type="ARBA" id="ARBA00023175"/>
    </source>
</evidence>
<dbReference type="Gene3D" id="1.10.10.820">
    <property type="match status" value="1"/>
</dbReference>
<sequence>MKGDDENDTGDWFWVPDEKQGYIVGKIEHEYYDGNTTVRTPDGTEVEVQIPKDKELIPVKLSSLKKLTDDLVKLEDINDPFIVHNLRERCKNCDIYTYVGDILISINPYERLPIYTASVMDEYLHGDHAHLKPHVFAIADDCFKALLKKEDQSVIISGESGAGKTEATKVILQYLAEVAGSSSGVEQQVLKANPILESFGNAKTIRNNNSSRFGKWMEIHFDGRNSIIGCKIISYLLEKSRVALQAENERNFHIFYQLLAGADDQMRTDFYLGPPEEYELLNKSGCIYIDGVDDAEEFHENLTAMDGLNFSPDEKRSILQICAAILHLGNIRFIPNSDGTGSVVENEDELEISSQLLGVRSDMLRENFISRRFQSKGRSSAYCVPLDPVKAKDGRDSLCQTMFAFMFNWIVAKINGVLSAACANQRTTRIGVLDIFGFEIFDKNSFEQLCINFANEKLQQHFNAHTFKLEEEVYKFEKIKFSHVEFIDNQVVLDLIESKPNGIISTLDEEIIMPKASDFTFKDKLDQKHGQKKNPRFKQHLRANNKFTIVHYAGDVEYQVDGFLDKNKDTLYEGLLELMSISSVEFLANLFLNEMKSNAAPAGGGGRGGRGARGGGRGGSSASRKVSLGTQFKGQLASLMDTLNSTNPHYVRCIKPNETKEPSRNEFTGMNVLRQLRYAGVFEAVTIRQTGFPFRLTHENFYKRYKSLVREENLDSSTKQWKKFCEIICKKMAEKKDMTYVQIGTTKVLYRAAQYREMELLRNVALSETITIIQAYNRGWNARTIYEKMNAIRMALRSAMQSRDLDELGQAVQYHADEAEFDIHPEYQQAVEMHAIVKEEVRIMGETSRLMGQLQGNTNPPEGLRMELQKLVEAARAIEFSNPEVQQAIDLYDEIMARIHTRENLVTGVQEHNEELLREAISEAQRLGFDMNESSVAAAQTELARIEEERIILDQIRHALSLPADPEEEADLSYETPTLNPLIQISPEGEVILYEGAWEELEGCVTRAHEFDCKTPLGIRLVNSGNLVLHLRSAIGQDDWDQVETLLLDNKLGDSPLLVKTVEMRAAHDQLILKAKKAEVQEALDAASVAFDANSLQLAVDKGQALRMEVDAYQDLVHGIIATQQALYDGLEQIEEEALSYACGLAEQIGYNLEDYYQAVELRDTLHSLAEEIAFNLDLMPDREYLTELNDRALAVGMHTEALEELSGYCALEDEPLAKVQLKSALRRNDKERVIELNIRLKEIFFQLFGKSFVLTQCPKIKTPKEFAKGKIFGKDKVKEQMMNWSKHPIHAPLTRIPNLFQKDSVLSFKNIMGFMGDRVMSFPNMLAREVLEKGIQQPELRDEIYIQLIKQVTVNPNPSSTEKGYKMMNMCLHCFPPSTEFENYLEIYFRNKGDSKSNDLRKALHQIVWSGPVAVPPSPEQIASEY</sequence>
<name>A0A7S4IN46_9EUKA</name>
<keyword evidence="1 7" id="KW-0547">Nucleotide-binding</keyword>
<evidence type="ECO:0000259" key="9">
    <source>
        <dbReference type="PROSITE" id="PS51016"/>
    </source>
</evidence>
<dbReference type="PROSITE" id="PS51456">
    <property type="entry name" value="MYOSIN_MOTOR"/>
    <property type="match status" value="1"/>
</dbReference>
<dbReference type="GO" id="GO:0005737">
    <property type="term" value="C:cytoplasm"/>
    <property type="evidence" value="ECO:0007669"/>
    <property type="project" value="TreeGrafter"/>
</dbReference>
<dbReference type="GO" id="GO:0016020">
    <property type="term" value="C:membrane"/>
    <property type="evidence" value="ECO:0007669"/>
    <property type="project" value="TreeGrafter"/>
</dbReference>
<comment type="similarity">
    <text evidence="7">Belongs to the TRAFAC class myosin-kinesin ATPase superfamily. Myosin family.</text>
</comment>
<comment type="caution">
    <text evidence="7">Lacks conserved residue(s) required for the propagation of feature annotation.</text>
</comment>
<dbReference type="Gene3D" id="1.25.40.530">
    <property type="entry name" value="MyTH4 domain"/>
    <property type="match status" value="1"/>
</dbReference>
<dbReference type="Gene3D" id="2.30.30.360">
    <property type="entry name" value="Myosin S1 fragment, N-terminal"/>
    <property type="match status" value="1"/>
</dbReference>
<evidence type="ECO:0000256" key="7">
    <source>
        <dbReference type="PROSITE-ProRule" id="PRU00782"/>
    </source>
</evidence>
<keyword evidence="3 7" id="KW-0518">Myosin</keyword>
<reference evidence="11" key="1">
    <citation type="submission" date="2021-01" db="EMBL/GenBank/DDBJ databases">
        <authorList>
            <person name="Corre E."/>
            <person name="Pelletier E."/>
            <person name="Niang G."/>
            <person name="Scheremetjew M."/>
            <person name="Finn R."/>
            <person name="Kale V."/>
            <person name="Holt S."/>
            <person name="Cochrane G."/>
            <person name="Meng A."/>
            <person name="Brown T."/>
            <person name="Cohen L."/>
        </authorList>
    </citation>
    <scope>NUCLEOTIDE SEQUENCE</scope>
    <source>
        <strain evidence="11">DIVA3 518/3/11/1/6</strain>
    </source>
</reference>
<dbReference type="EMBL" id="HBKP01020870">
    <property type="protein sequence ID" value="CAE2234284.1"/>
    <property type="molecule type" value="Transcribed_RNA"/>
</dbReference>
<dbReference type="InterPro" id="IPR001609">
    <property type="entry name" value="Myosin_head_motor_dom-like"/>
</dbReference>
<feature type="region of interest" description="Disordered" evidence="8">
    <location>
        <begin position="599"/>
        <end position="625"/>
    </location>
</feature>
<dbReference type="InterPro" id="IPR004009">
    <property type="entry name" value="SH3_Myosin"/>
</dbReference>
<dbReference type="FunFam" id="1.10.10.820:FF:000001">
    <property type="entry name" value="Myosin heavy chain"/>
    <property type="match status" value="1"/>
</dbReference>
<dbReference type="SUPFAM" id="SSF52540">
    <property type="entry name" value="P-loop containing nucleoside triphosphate hydrolases"/>
    <property type="match status" value="1"/>
</dbReference>
<dbReference type="InterPro" id="IPR008989">
    <property type="entry name" value="Myosin_S1_N"/>
</dbReference>
<feature type="domain" description="MyTH4" evidence="9">
    <location>
        <begin position="1285"/>
        <end position="1427"/>
    </location>
</feature>
<dbReference type="PANTHER" id="PTHR13140:SF706">
    <property type="entry name" value="DILUTE CLASS UNCONVENTIONAL MYOSIN, ISOFORM C"/>
    <property type="match status" value="1"/>
</dbReference>
<feature type="domain" description="Myosin motor" evidence="10">
    <location>
        <begin position="66"/>
        <end position="763"/>
    </location>
</feature>
<protein>
    <submittedName>
        <fullName evidence="11">Uncharacterized protein</fullName>
    </submittedName>
</protein>
<dbReference type="Pfam" id="PF00784">
    <property type="entry name" value="MyTH4"/>
    <property type="match status" value="1"/>
</dbReference>
<dbReference type="GO" id="GO:0000146">
    <property type="term" value="F:microfilament motor activity"/>
    <property type="evidence" value="ECO:0007669"/>
    <property type="project" value="TreeGrafter"/>
</dbReference>
<evidence type="ECO:0000256" key="6">
    <source>
        <dbReference type="ARBA" id="ARBA00055741"/>
    </source>
</evidence>
<dbReference type="InterPro" id="IPR036961">
    <property type="entry name" value="Kinesin_motor_dom_sf"/>
</dbReference>
<evidence type="ECO:0000256" key="8">
    <source>
        <dbReference type="SAM" id="MobiDB-lite"/>
    </source>
</evidence>
<gene>
    <name evidence="11" type="ORF">VSP0166_LOCUS14693</name>
</gene>
<dbReference type="PROSITE" id="PS50096">
    <property type="entry name" value="IQ"/>
    <property type="match status" value="1"/>
</dbReference>
<dbReference type="GO" id="GO:0005524">
    <property type="term" value="F:ATP binding"/>
    <property type="evidence" value="ECO:0007669"/>
    <property type="project" value="UniProtKB-UniRule"/>
</dbReference>
<dbReference type="Pfam" id="PF02736">
    <property type="entry name" value="Myosin_N"/>
    <property type="match status" value="1"/>
</dbReference>
<dbReference type="InterPro" id="IPR038185">
    <property type="entry name" value="MyTH4_dom_sf"/>
</dbReference>
<accession>A0A7S4IN46</accession>
<proteinExistence type="inferred from homology"/>
<dbReference type="SMART" id="SM00139">
    <property type="entry name" value="MyTH4"/>
    <property type="match status" value="1"/>
</dbReference>
<dbReference type="GO" id="GO:0051015">
    <property type="term" value="F:actin filament binding"/>
    <property type="evidence" value="ECO:0007669"/>
    <property type="project" value="InterPro"/>
</dbReference>
<dbReference type="Gene3D" id="3.40.850.10">
    <property type="entry name" value="Kinesin motor domain"/>
    <property type="match status" value="1"/>
</dbReference>
<dbReference type="GO" id="GO:0016459">
    <property type="term" value="C:myosin complex"/>
    <property type="evidence" value="ECO:0007669"/>
    <property type="project" value="UniProtKB-KW"/>
</dbReference>
<evidence type="ECO:0000313" key="11">
    <source>
        <dbReference type="EMBL" id="CAE2234284.1"/>
    </source>
</evidence>
<evidence type="ECO:0000256" key="5">
    <source>
        <dbReference type="ARBA" id="ARBA00023203"/>
    </source>
</evidence>
<dbReference type="Gene3D" id="1.20.58.530">
    <property type="match status" value="1"/>
</dbReference>
<evidence type="ECO:0000259" key="10">
    <source>
        <dbReference type="PROSITE" id="PS51456"/>
    </source>
</evidence>
<dbReference type="CDD" id="cd00124">
    <property type="entry name" value="MYSc"/>
    <property type="match status" value="1"/>
</dbReference>
<dbReference type="Gene3D" id="1.20.5.4820">
    <property type="match status" value="1"/>
</dbReference>
<dbReference type="PRINTS" id="PR00193">
    <property type="entry name" value="MYOSINHEAVY"/>
</dbReference>
<dbReference type="GO" id="GO:0007015">
    <property type="term" value="P:actin filament organization"/>
    <property type="evidence" value="ECO:0007669"/>
    <property type="project" value="TreeGrafter"/>
</dbReference>
<evidence type="ECO:0000256" key="2">
    <source>
        <dbReference type="ARBA" id="ARBA00022840"/>
    </source>
</evidence>
<dbReference type="PROSITE" id="PS51016">
    <property type="entry name" value="MYTH4"/>
    <property type="match status" value="1"/>
</dbReference>
<organism evidence="11">
    <name type="scientific">Vannella robusta</name>
    <dbReference type="NCBI Taxonomy" id="1487602"/>
    <lineage>
        <taxon>Eukaryota</taxon>
        <taxon>Amoebozoa</taxon>
        <taxon>Discosea</taxon>
        <taxon>Flabellinia</taxon>
        <taxon>Vannellidae</taxon>
        <taxon>Vannella</taxon>
    </lineage>
</organism>
<feature type="binding site" evidence="7">
    <location>
        <begin position="158"/>
        <end position="165"/>
    </location>
    <ligand>
        <name>ATP</name>
        <dbReference type="ChEBI" id="CHEBI:30616"/>
    </ligand>
</feature>
<evidence type="ECO:0000256" key="1">
    <source>
        <dbReference type="ARBA" id="ARBA00022741"/>
    </source>
</evidence>